<organism evidence="2 3">
    <name type="scientific">Phytophthora palmivora</name>
    <dbReference type="NCBI Taxonomy" id="4796"/>
    <lineage>
        <taxon>Eukaryota</taxon>
        <taxon>Sar</taxon>
        <taxon>Stramenopiles</taxon>
        <taxon>Oomycota</taxon>
        <taxon>Peronosporomycetes</taxon>
        <taxon>Peronosporales</taxon>
        <taxon>Peronosporaceae</taxon>
        <taxon>Phytophthora</taxon>
    </lineage>
</organism>
<proteinExistence type="predicted"/>
<feature type="region of interest" description="Disordered" evidence="1">
    <location>
        <begin position="47"/>
        <end position="97"/>
    </location>
</feature>
<reference evidence="2 3" key="1">
    <citation type="journal article" date="2017" name="Genome Biol. Evol.">
        <title>Phytophthora megakarya and P. palmivora, closely related causal agents of cacao black pod rot, underwent increases in genome sizes and gene numbers by different mechanisms.</title>
        <authorList>
            <person name="Ali S.S."/>
            <person name="Shao J."/>
            <person name="Lary D.J."/>
            <person name="Kronmiller B."/>
            <person name="Shen D."/>
            <person name="Strem M.D."/>
            <person name="Amoako-Attah I."/>
            <person name="Akrofi A.Y."/>
            <person name="Begoude B.A."/>
            <person name="Ten Hoopen G.M."/>
            <person name="Coulibaly K."/>
            <person name="Kebe B.I."/>
            <person name="Melnick R.L."/>
            <person name="Guiltinan M.J."/>
            <person name="Tyler B.M."/>
            <person name="Meinhardt L.W."/>
            <person name="Bailey B.A."/>
        </authorList>
    </citation>
    <scope>NUCLEOTIDE SEQUENCE [LARGE SCALE GENOMIC DNA]</scope>
    <source>
        <strain evidence="3">sbr112.9</strain>
    </source>
</reference>
<feature type="region of interest" description="Disordered" evidence="1">
    <location>
        <begin position="1"/>
        <end position="34"/>
    </location>
</feature>
<gene>
    <name evidence="2" type="ORF">PHPALM_11574</name>
</gene>
<feature type="compositionally biased region" description="Polar residues" evidence="1">
    <location>
        <begin position="47"/>
        <end position="57"/>
    </location>
</feature>
<sequence>MDLSMILSPDFEEEQHARQAPPRQEREPNRKWSADELQCAVAILQDFQQPSPVSSQVDARGRGDTKPAPYYTSQGESKHEEIDALKSSHSDVSSRKG</sequence>
<dbReference type="AlphaFoldDB" id="A0A2P4Y1X6"/>
<dbReference type="EMBL" id="NCKW01006407">
    <property type="protein sequence ID" value="POM71801.1"/>
    <property type="molecule type" value="Genomic_DNA"/>
</dbReference>
<feature type="non-terminal residue" evidence="2">
    <location>
        <position position="97"/>
    </location>
</feature>
<feature type="compositionally biased region" description="Basic and acidic residues" evidence="1">
    <location>
        <begin position="23"/>
        <end position="34"/>
    </location>
</feature>
<accession>A0A2P4Y1X6</accession>
<evidence type="ECO:0000256" key="1">
    <source>
        <dbReference type="SAM" id="MobiDB-lite"/>
    </source>
</evidence>
<keyword evidence="3" id="KW-1185">Reference proteome</keyword>
<dbReference type="Proteomes" id="UP000237271">
    <property type="component" value="Unassembled WGS sequence"/>
</dbReference>
<dbReference type="OrthoDB" id="10598912at2759"/>
<evidence type="ECO:0000313" key="2">
    <source>
        <dbReference type="EMBL" id="POM71801.1"/>
    </source>
</evidence>
<feature type="compositionally biased region" description="Basic and acidic residues" evidence="1">
    <location>
        <begin position="76"/>
        <end position="97"/>
    </location>
</feature>
<evidence type="ECO:0000313" key="3">
    <source>
        <dbReference type="Proteomes" id="UP000237271"/>
    </source>
</evidence>
<protein>
    <submittedName>
        <fullName evidence="2">Uncharacterized protein</fullName>
    </submittedName>
</protein>
<name>A0A2P4Y1X6_9STRA</name>
<comment type="caution">
    <text evidence="2">The sequence shown here is derived from an EMBL/GenBank/DDBJ whole genome shotgun (WGS) entry which is preliminary data.</text>
</comment>